<comment type="caution">
    <text evidence="1">The sequence shown here is derived from an EMBL/GenBank/DDBJ whole genome shotgun (WGS) entry which is preliminary data.</text>
</comment>
<dbReference type="Gene3D" id="3.80.10.10">
    <property type="entry name" value="Ribonuclease Inhibitor"/>
    <property type="match status" value="1"/>
</dbReference>
<dbReference type="AlphaFoldDB" id="A0A8H7DEM6"/>
<gene>
    <name evidence="1" type="ORF">MSAN_00652000</name>
</gene>
<dbReference type="Proteomes" id="UP000623467">
    <property type="component" value="Unassembled WGS sequence"/>
</dbReference>
<proteinExistence type="predicted"/>
<name>A0A8H7DEM6_9AGAR</name>
<accession>A0A8H7DEM6</accession>
<dbReference type="EMBL" id="JACAZH010000004">
    <property type="protein sequence ID" value="KAF7370212.1"/>
    <property type="molecule type" value="Genomic_DNA"/>
</dbReference>
<protein>
    <submittedName>
        <fullName evidence="1">Uncharacterized protein</fullName>
    </submittedName>
</protein>
<evidence type="ECO:0000313" key="2">
    <source>
        <dbReference type="Proteomes" id="UP000623467"/>
    </source>
</evidence>
<evidence type="ECO:0000313" key="1">
    <source>
        <dbReference type="EMBL" id="KAF7370212.1"/>
    </source>
</evidence>
<sequence length="387" mass="43215">MAQKLPREIIDLVVGEFQLDNRAEKRTIAQCGLVCKSWFPSSRYRLFSDVNVDDHTITSFLDAVDNSLFAIPIVIRSLGLSFSGGENTVGLDESLRRLGPLPLVVALRLTMKDEILLRSLPLLRNTFSNISALGFRTVPLHINSIFRTVSAFQSLKSLQLDWVSLSYADEKDGYHGLVLFSDDDGEDVDSDEEANEGKSYQLPPQWNSLALDLLDNYWDSQKIFATILSLNPIPILSSLAVREIDPAADAPMGKYLARLGNALTYLRLESGPLKFFHHDIGGLKHCTGLRRLDLEFHCSSRIANTVLDVLQCLRCRNLVEVNIFDSSGGGHFTAIRGWEQLDAKLAEEQFAQVQTFRVESKSLMLVSETPRCMPLSQARGILQLSEA</sequence>
<dbReference type="InterPro" id="IPR032675">
    <property type="entry name" value="LRR_dom_sf"/>
</dbReference>
<dbReference type="OrthoDB" id="2990128at2759"/>
<reference evidence="1" key="1">
    <citation type="submission" date="2020-05" db="EMBL/GenBank/DDBJ databases">
        <title>Mycena genomes resolve the evolution of fungal bioluminescence.</title>
        <authorList>
            <person name="Tsai I.J."/>
        </authorList>
    </citation>
    <scope>NUCLEOTIDE SEQUENCE</scope>
    <source>
        <strain evidence="1">160909Yilan</strain>
    </source>
</reference>
<keyword evidence="2" id="KW-1185">Reference proteome</keyword>
<organism evidence="1 2">
    <name type="scientific">Mycena sanguinolenta</name>
    <dbReference type="NCBI Taxonomy" id="230812"/>
    <lineage>
        <taxon>Eukaryota</taxon>
        <taxon>Fungi</taxon>
        <taxon>Dikarya</taxon>
        <taxon>Basidiomycota</taxon>
        <taxon>Agaricomycotina</taxon>
        <taxon>Agaricomycetes</taxon>
        <taxon>Agaricomycetidae</taxon>
        <taxon>Agaricales</taxon>
        <taxon>Marasmiineae</taxon>
        <taxon>Mycenaceae</taxon>
        <taxon>Mycena</taxon>
    </lineage>
</organism>